<reference evidence="1 2" key="1">
    <citation type="submission" date="2019-01" db="EMBL/GenBank/DDBJ databases">
        <title>Zoogloea oleivorans genome sequencing and assembly.</title>
        <authorList>
            <person name="Tancsics A."/>
            <person name="Farkas M."/>
            <person name="Kriszt B."/>
            <person name="Maroti G."/>
            <person name="Horvath B."/>
        </authorList>
    </citation>
    <scope>NUCLEOTIDE SEQUENCE [LARGE SCALE GENOMIC DNA]</scope>
    <source>
        <strain evidence="1 2">Buc</strain>
    </source>
</reference>
<dbReference type="AlphaFoldDB" id="A0A6C2CJ66"/>
<accession>A0A6C2CJ66</accession>
<comment type="caution">
    <text evidence="1">The sequence shown here is derived from an EMBL/GenBank/DDBJ whole genome shotgun (WGS) entry which is preliminary data.</text>
</comment>
<evidence type="ECO:0000313" key="2">
    <source>
        <dbReference type="Proteomes" id="UP000389128"/>
    </source>
</evidence>
<evidence type="ECO:0000313" key="1">
    <source>
        <dbReference type="EMBL" id="TYC53549.1"/>
    </source>
</evidence>
<dbReference type="OrthoDB" id="9182055at2"/>
<dbReference type="EMBL" id="SDKK01000026">
    <property type="protein sequence ID" value="TYC53549.1"/>
    <property type="molecule type" value="Genomic_DNA"/>
</dbReference>
<proteinExistence type="predicted"/>
<dbReference type="RefSeq" id="WP_148581031.1">
    <property type="nucleotide sequence ID" value="NZ_JAVEUW010000033.1"/>
</dbReference>
<keyword evidence="2" id="KW-1185">Reference proteome</keyword>
<organism evidence="1 2">
    <name type="scientific">Zoogloea oleivorans</name>
    <dbReference type="NCBI Taxonomy" id="1552750"/>
    <lineage>
        <taxon>Bacteria</taxon>
        <taxon>Pseudomonadati</taxon>
        <taxon>Pseudomonadota</taxon>
        <taxon>Betaproteobacteria</taxon>
        <taxon>Rhodocyclales</taxon>
        <taxon>Zoogloeaceae</taxon>
        <taxon>Zoogloea</taxon>
    </lineage>
</organism>
<protein>
    <submittedName>
        <fullName evidence="1">Uncharacterized protein</fullName>
    </submittedName>
</protein>
<sequence length="142" mass="15428">MWPTPDAFPRSTLCFTEMLGGLFLASADAAQRMQFLVGRLAVGTADNCLRTHILRGDDIVFAADRAELEHRISLLMEASAEGCVTIIRHYIEEVTAAHIRCLQGVFETGAPTAPLLQLTRATQSTKPAGLRPARHATLNARG</sequence>
<name>A0A6C2CJ66_9RHOO</name>
<gene>
    <name evidence="1" type="ORF">ETQ85_21020</name>
</gene>
<dbReference type="Proteomes" id="UP000389128">
    <property type="component" value="Unassembled WGS sequence"/>
</dbReference>